<feature type="transmembrane region" description="Helical" evidence="7">
    <location>
        <begin position="127"/>
        <end position="149"/>
    </location>
</feature>
<keyword evidence="5 7" id="KW-1133">Transmembrane helix</keyword>
<keyword evidence="9" id="KW-0645">Protease</keyword>
<evidence type="ECO:0000256" key="7">
    <source>
        <dbReference type="SAM" id="Phobius"/>
    </source>
</evidence>
<evidence type="ECO:0000256" key="2">
    <source>
        <dbReference type="ARBA" id="ARBA00009045"/>
    </source>
</evidence>
<feature type="transmembrane region" description="Helical" evidence="7">
    <location>
        <begin position="161"/>
        <end position="176"/>
    </location>
</feature>
<accession>A0A3D9I8X9</accession>
<dbReference type="OrthoDB" id="9813074at2"/>
<evidence type="ECO:0000256" key="4">
    <source>
        <dbReference type="ARBA" id="ARBA00022801"/>
    </source>
</evidence>
<sequence length="210" mass="23560">MIFQRNETFRGYLKAYPVTSFILAMNLVVFLLDHWVLDRMLSEWGAFVQHPYYESYGLYGLGEPWRYITSIALHAGWDHLLFNSFSILIFAPPLERLLGHFRYIVYYLLAGIAGNALTAIVNAGSVYASLGASGAIYGLFGAYLFLAIFRKFALDEATRKTIFISIVFGVTYSILVPKVNIWAHLGGALAGFGLMGLFVASKTRKYKRGV</sequence>
<dbReference type="RefSeq" id="WP_116064555.1">
    <property type="nucleotide sequence ID" value="NZ_QRDZ01000034.1"/>
</dbReference>
<evidence type="ECO:0000256" key="3">
    <source>
        <dbReference type="ARBA" id="ARBA00022692"/>
    </source>
</evidence>
<name>A0A3D9I8X9_9BACL</name>
<evidence type="ECO:0000256" key="5">
    <source>
        <dbReference type="ARBA" id="ARBA00022989"/>
    </source>
</evidence>
<keyword evidence="10" id="KW-1185">Reference proteome</keyword>
<comment type="subcellular location">
    <subcellularLocation>
        <location evidence="1">Membrane</location>
        <topology evidence="1">Multi-pass membrane protein</topology>
    </subcellularLocation>
</comment>
<comment type="caution">
    <text evidence="9">The sequence shown here is derived from an EMBL/GenBank/DDBJ whole genome shotgun (WGS) entry which is preliminary data.</text>
</comment>
<keyword evidence="3 7" id="KW-0812">Transmembrane</keyword>
<keyword evidence="4" id="KW-0378">Hydrolase</keyword>
<evidence type="ECO:0000259" key="8">
    <source>
        <dbReference type="Pfam" id="PF01694"/>
    </source>
</evidence>
<dbReference type="Gene3D" id="1.20.1540.10">
    <property type="entry name" value="Rhomboid-like"/>
    <property type="match status" value="1"/>
</dbReference>
<feature type="transmembrane region" description="Helical" evidence="7">
    <location>
        <begin position="12"/>
        <end position="32"/>
    </location>
</feature>
<feature type="domain" description="Peptidase S54 rhomboid" evidence="8">
    <location>
        <begin position="62"/>
        <end position="197"/>
    </location>
</feature>
<protein>
    <submittedName>
        <fullName evidence="9">Membrane associated rhomboid family serine protease</fullName>
    </submittedName>
</protein>
<feature type="transmembrane region" description="Helical" evidence="7">
    <location>
        <begin position="103"/>
        <end position="121"/>
    </location>
</feature>
<dbReference type="Pfam" id="PF01694">
    <property type="entry name" value="Rhomboid"/>
    <property type="match status" value="1"/>
</dbReference>
<dbReference type="InterPro" id="IPR050925">
    <property type="entry name" value="Rhomboid_protease_S54"/>
</dbReference>
<reference evidence="9 10" key="1">
    <citation type="submission" date="2018-07" db="EMBL/GenBank/DDBJ databases">
        <title>Genomic Encyclopedia of Type Strains, Phase III (KMG-III): the genomes of soil and plant-associated and newly described type strains.</title>
        <authorList>
            <person name="Whitman W."/>
        </authorList>
    </citation>
    <scope>NUCLEOTIDE SEQUENCE [LARGE SCALE GENOMIC DNA]</scope>
    <source>
        <strain evidence="9 10">CECT 7287</strain>
    </source>
</reference>
<evidence type="ECO:0000313" key="10">
    <source>
        <dbReference type="Proteomes" id="UP000256977"/>
    </source>
</evidence>
<dbReference type="Proteomes" id="UP000256977">
    <property type="component" value="Unassembled WGS sequence"/>
</dbReference>
<dbReference type="GO" id="GO:0004252">
    <property type="term" value="F:serine-type endopeptidase activity"/>
    <property type="evidence" value="ECO:0007669"/>
    <property type="project" value="InterPro"/>
</dbReference>
<evidence type="ECO:0000256" key="6">
    <source>
        <dbReference type="ARBA" id="ARBA00023136"/>
    </source>
</evidence>
<gene>
    <name evidence="9" type="ORF">DFP98_13429</name>
</gene>
<dbReference type="PANTHER" id="PTHR43731">
    <property type="entry name" value="RHOMBOID PROTEASE"/>
    <property type="match status" value="1"/>
</dbReference>
<organism evidence="9 10">
    <name type="scientific">Cohnella phaseoli</name>
    <dbReference type="NCBI Taxonomy" id="456490"/>
    <lineage>
        <taxon>Bacteria</taxon>
        <taxon>Bacillati</taxon>
        <taxon>Bacillota</taxon>
        <taxon>Bacilli</taxon>
        <taxon>Bacillales</taxon>
        <taxon>Paenibacillaceae</taxon>
        <taxon>Cohnella</taxon>
    </lineage>
</organism>
<comment type="similarity">
    <text evidence="2">Belongs to the peptidase S54 family.</text>
</comment>
<evidence type="ECO:0000256" key="1">
    <source>
        <dbReference type="ARBA" id="ARBA00004141"/>
    </source>
</evidence>
<dbReference type="AlphaFoldDB" id="A0A3D9I8X9"/>
<feature type="transmembrane region" description="Helical" evidence="7">
    <location>
        <begin position="182"/>
        <end position="200"/>
    </location>
</feature>
<dbReference type="InterPro" id="IPR035952">
    <property type="entry name" value="Rhomboid-like_sf"/>
</dbReference>
<dbReference type="GO" id="GO:0016020">
    <property type="term" value="C:membrane"/>
    <property type="evidence" value="ECO:0007669"/>
    <property type="project" value="UniProtKB-SubCell"/>
</dbReference>
<dbReference type="GO" id="GO:0006508">
    <property type="term" value="P:proteolysis"/>
    <property type="evidence" value="ECO:0007669"/>
    <property type="project" value="UniProtKB-KW"/>
</dbReference>
<keyword evidence="6 7" id="KW-0472">Membrane</keyword>
<dbReference type="SUPFAM" id="SSF144091">
    <property type="entry name" value="Rhomboid-like"/>
    <property type="match status" value="1"/>
</dbReference>
<dbReference type="InterPro" id="IPR022764">
    <property type="entry name" value="Peptidase_S54_rhomboid_dom"/>
</dbReference>
<evidence type="ECO:0000313" key="9">
    <source>
        <dbReference type="EMBL" id="RED58187.1"/>
    </source>
</evidence>
<proteinExistence type="inferred from homology"/>
<dbReference type="PANTHER" id="PTHR43731:SF14">
    <property type="entry name" value="PRESENILIN-ASSOCIATED RHOMBOID-LIKE PROTEIN, MITOCHONDRIAL"/>
    <property type="match status" value="1"/>
</dbReference>
<feature type="transmembrane region" description="Helical" evidence="7">
    <location>
        <begin position="67"/>
        <end position="91"/>
    </location>
</feature>
<dbReference type="EMBL" id="QRDZ01000034">
    <property type="protein sequence ID" value="RED58187.1"/>
    <property type="molecule type" value="Genomic_DNA"/>
</dbReference>